<evidence type="ECO:0000313" key="3">
    <source>
        <dbReference type="Proteomes" id="UP000024836"/>
    </source>
</evidence>
<gene>
    <name evidence="2" type="ORF">ATO10_00255</name>
</gene>
<dbReference type="STRING" id="1461693.ATO10_00255"/>
<dbReference type="EMBL" id="AQQY01000001">
    <property type="protein sequence ID" value="KCV83146.1"/>
    <property type="molecule type" value="Genomic_DNA"/>
</dbReference>
<proteinExistence type="predicted"/>
<accession>A0A058ZQN4</accession>
<evidence type="ECO:0000256" key="1">
    <source>
        <dbReference type="SAM" id="SignalP"/>
    </source>
</evidence>
<feature type="chain" id="PRO_5001566877" evidence="1">
    <location>
        <begin position="19"/>
        <end position="165"/>
    </location>
</feature>
<keyword evidence="3" id="KW-1185">Reference proteome</keyword>
<protein>
    <submittedName>
        <fullName evidence="2">Phosphoglycerate mutase</fullName>
    </submittedName>
</protein>
<sequence>MHKLLVLPLMMVALLAGCGTPGSVTIPPDTTLIALRHTEREGELLSDAGHARAAALPAALAGVKIDAIYSPGLQRNLDTAAPLAAERGIQITRIPPTGAAQRLLAQNAGKTVVWVGNKGNLNEIWTDLSAPGDPPLTYGELFTLTRSPMGGVRVERGTFGVPPAK</sequence>
<keyword evidence="1" id="KW-0732">Signal</keyword>
<comment type="caution">
    <text evidence="2">The sequence shown here is derived from an EMBL/GenBank/DDBJ whole genome shotgun (WGS) entry which is preliminary data.</text>
</comment>
<dbReference type="SUPFAM" id="SSF53254">
    <property type="entry name" value="Phosphoglycerate mutase-like"/>
    <property type="match status" value="1"/>
</dbReference>
<dbReference type="Gene3D" id="3.40.50.1240">
    <property type="entry name" value="Phosphoglycerate mutase-like"/>
    <property type="match status" value="1"/>
</dbReference>
<organism evidence="2 3">
    <name type="scientific">Actibacterium atlanticum</name>
    <dbReference type="NCBI Taxonomy" id="1461693"/>
    <lineage>
        <taxon>Bacteria</taxon>
        <taxon>Pseudomonadati</taxon>
        <taxon>Pseudomonadota</taxon>
        <taxon>Alphaproteobacteria</taxon>
        <taxon>Rhodobacterales</taxon>
        <taxon>Roseobacteraceae</taxon>
        <taxon>Actibacterium</taxon>
    </lineage>
</organism>
<dbReference type="Proteomes" id="UP000024836">
    <property type="component" value="Unassembled WGS sequence"/>
</dbReference>
<dbReference type="InterPro" id="IPR029033">
    <property type="entry name" value="His_PPase_superfam"/>
</dbReference>
<dbReference type="eggNOG" id="COG0406">
    <property type="taxonomic scope" value="Bacteria"/>
</dbReference>
<name>A0A058ZQN4_9RHOB</name>
<dbReference type="Pfam" id="PF00300">
    <property type="entry name" value="His_Phos_1"/>
    <property type="match status" value="1"/>
</dbReference>
<dbReference type="PROSITE" id="PS51257">
    <property type="entry name" value="PROKAR_LIPOPROTEIN"/>
    <property type="match status" value="1"/>
</dbReference>
<reference evidence="2 3" key="1">
    <citation type="submission" date="2013-04" db="EMBL/GenBank/DDBJ databases">
        <title>Shimia sp. 22II-S11-Z10 Genome Sequencing.</title>
        <authorList>
            <person name="Lai Q."/>
            <person name="Li G."/>
            <person name="Shao Z."/>
        </authorList>
    </citation>
    <scope>NUCLEOTIDE SEQUENCE [LARGE SCALE GENOMIC DNA]</scope>
    <source>
        <strain evidence="3">22II-S11-Z10</strain>
    </source>
</reference>
<dbReference type="RefSeq" id="WP_035246607.1">
    <property type="nucleotide sequence ID" value="NZ_AQQY01000001.1"/>
</dbReference>
<evidence type="ECO:0000313" key="2">
    <source>
        <dbReference type="EMBL" id="KCV83146.1"/>
    </source>
</evidence>
<feature type="signal peptide" evidence="1">
    <location>
        <begin position="1"/>
        <end position="18"/>
    </location>
</feature>
<dbReference type="AlphaFoldDB" id="A0A058ZQN4"/>
<dbReference type="InterPro" id="IPR013078">
    <property type="entry name" value="His_Pase_superF_clade-1"/>
</dbReference>